<dbReference type="Proteomes" id="UP001430953">
    <property type="component" value="Unassembled WGS sequence"/>
</dbReference>
<keyword evidence="1" id="KW-0812">Transmembrane</keyword>
<reference evidence="2 3" key="1">
    <citation type="submission" date="2023-03" db="EMBL/GenBank/DDBJ databases">
        <title>High recombination rates correlate with genetic variation in Cardiocondyla obscurior ants.</title>
        <authorList>
            <person name="Errbii M."/>
        </authorList>
    </citation>
    <scope>NUCLEOTIDE SEQUENCE [LARGE SCALE GENOMIC DNA]</scope>
    <source>
        <strain evidence="2">Alpha-2009</strain>
        <tissue evidence="2">Whole body</tissue>
    </source>
</reference>
<comment type="caution">
    <text evidence="2">The sequence shown here is derived from an EMBL/GenBank/DDBJ whole genome shotgun (WGS) entry which is preliminary data.</text>
</comment>
<evidence type="ECO:0000256" key="1">
    <source>
        <dbReference type="SAM" id="Phobius"/>
    </source>
</evidence>
<name>A0AAW2GW44_9HYME</name>
<gene>
    <name evidence="2" type="ORF">PUN28_002809</name>
</gene>
<accession>A0AAW2GW44</accession>
<evidence type="ECO:0000313" key="3">
    <source>
        <dbReference type="Proteomes" id="UP001430953"/>
    </source>
</evidence>
<evidence type="ECO:0000313" key="2">
    <source>
        <dbReference type="EMBL" id="KAL0131520.1"/>
    </source>
</evidence>
<proteinExistence type="predicted"/>
<keyword evidence="1" id="KW-1133">Transmembrane helix</keyword>
<protein>
    <submittedName>
        <fullName evidence="2">Uncharacterized protein</fullName>
    </submittedName>
</protein>
<dbReference type="AlphaFoldDB" id="A0AAW2GW44"/>
<keyword evidence="3" id="KW-1185">Reference proteome</keyword>
<feature type="transmembrane region" description="Helical" evidence="1">
    <location>
        <begin position="6"/>
        <end position="26"/>
    </location>
</feature>
<organism evidence="2 3">
    <name type="scientific">Cardiocondyla obscurior</name>
    <dbReference type="NCBI Taxonomy" id="286306"/>
    <lineage>
        <taxon>Eukaryota</taxon>
        <taxon>Metazoa</taxon>
        <taxon>Ecdysozoa</taxon>
        <taxon>Arthropoda</taxon>
        <taxon>Hexapoda</taxon>
        <taxon>Insecta</taxon>
        <taxon>Pterygota</taxon>
        <taxon>Neoptera</taxon>
        <taxon>Endopterygota</taxon>
        <taxon>Hymenoptera</taxon>
        <taxon>Apocrita</taxon>
        <taxon>Aculeata</taxon>
        <taxon>Formicoidea</taxon>
        <taxon>Formicidae</taxon>
        <taxon>Myrmicinae</taxon>
        <taxon>Cardiocondyla</taxon>
    </lineage>
</organism>
<keyword evidence="1" id="KW-0472">Membrane</keyword>
<dbReference type="EMBL" id="JADYXP020000002">
    <property type="protein sequence ID" value="KAL0131520.1"/>
    <property type="molecule type" value="Genomic_DNA"/>
</dbReference>
<sequence length="96" mass="11427">MSITKALLYKFSAAFYKVLIILFDILKGKWFFTLRSNESIKWNLLCRTQRTARQLRFATRESWSNFAEKISEELIIRLSALKRAFPMFLLWLLGSE</sequence>